<proteinExistence type="predicted"/>
<evidence type="ECO:0000313" key="2">
    <source>
        <dbReference type="Proteomes" id="UP000248703"/>
    </source>
</evidence>
<name>A0A327RJ53_9FLAO</name>
<gene>
    <name evidence="1" type="ORF">LY08_00716</name>
</gene>
<dbReference type="OrthoDB" id="5496093at2"/>
<dbReference type="Proteomes" id="UP000248703">
    <property type="component" value="Unassembled WGS sequence"/>
</dbReference>
<dbReference type="EMBL" id="QLLO01000002">
    <property type="protein sequence ID" value="RAJ16939.1"/>
    <property type="molecule type" value="Genomic_DNA"/>
</dbReference>
<reference evidence="1 2" key="1">
    <citation type="submission" date="2018-06" db="EMBL/GenBank/DDBJ databases">
        <title>Genomic Encyclopedia of Archaeal and Bacterial Type Strains, Phase II (KMG-II): from individual species to whole genera.</title>
        <authorList>
            <person name="Goeker M."/>
        </authorList>
    </citation>
    <scope>NUCLEOTIDE SEQUENCE [LARGE SCALE GENOMIC DNA]</scope>
    <source>
        <strain evidence="1 2">DSM 24464</strain>
    </source>
</reference>
<comment type="caution">
    <text evidence="1">The sequence shown here is derived from an EMBL/GenBank/DDBJ whole genome shotgun (WGS) entry which is preliminary data.</text>
</comment>
<dbReference type="PROSITE" id="PS51257">
    <property type="entry name" value="PROKAR_LIPOPROTEIN"/>
    <property type="match status" value="1"/>
</dbReference>
<protein>
    <recommendedName>
        <fullName evidence="3">Septum formation inhibitor Maf</fullName>
    </recommendedName>
</protein>
<dbReference type="AlphaFoldDB" id="A0A327RJ53"/>
<accession>A0A327RJ53</accession>
<keyword evidence="2" id="KW-1185">Reference proteome</keyword>
<evidence type="ECO:0000313" key="1">
    <source>
        <dbReference type="EMBL" id="RAJ16939.1"/>
    </source>
</evidence>
<organism evidence="1 2">
    <name type="scientific">Olleya aquimaris</name>
    <dbReference type="NCBI Taxonomy" id="639310"/>
    <lineage>
        <taxon>Bacteria</taxon>
        <taxon>Pseudomonadati</taxon>
        <taxon>Bacteroidota</taxon>
        <taxon>Flavobacteriia</taxon>
        <taxon>Flavobacteriales</taxon>
        <taxon>Flavobacteriaceae</taxon>
    </lineage>
</organism>
<sequence>MKPIKTLVLIPFILLLFGCNKNKNVNNKEVVSQTIVSKSNNTPAFKPDQQFNNYWYAGEAEISSYKLEQARYGEIRDGHAVLVYVTEPFLAKEQVKADQSNPSNINVLKLNSTKNFNTGIYPYSIMQSTFYPVANNQHAIKISASVQEWCGQVYTQLNNRDQFQVTSHSYFQGEADQQFTLEKTVLENEIWTQLRINPNSLPTGNISVIPNLEFIRLNHKPLKSYNAFAEHVPGTYKLTNKELDKTLEINYNPEFPYNIESWSETTKGLTTKATKLKTIKSAYWNKNSNADLELRKTLGLE</sequence>
<dbReference type="RefSeq" id="WP_111659059.1">
    <property type="nucleotide sequence ID" value="NZ_QLLO01000002.1"/>
</dbReference>
<evidence type="ECO:0008006" key="3">
    <source>
        <dbReference type="Google" id="ProtNLM"/>
    </source>
</evidence>